<dbReference type="AlphaFoldDB" id="A0A290RYK2"/>
<dbReference type="SMART" id="SM00354">
    <property type="entry name" value="HTH_LACI"/>
    <property type="match status" value="1"/>
</dbReference>
<dbReference type="SUPFAM" id="SSF53822">
    <property type="entry name" value="Periplasmic binding protein-like I"/>
    <property type="match status" value="1"/>
</dbReference>
<dbReference type="CDD" id="cd06288">
    <property type="entry name" value="PBP1_sucrose_transcription_regulator"/>
    <property type="match status" value="1"/>
</dbReference>
<accession>A0A290RYK2</accession>
<evidence type="ECO:0000259" key="5">
    <source>
        <dbReference type="PROSITE" id="PS50932"/>
    </source>
</evidence>
<dbReference type="OrthoDB" id="9798934at2"/>
<keyword evidence="4" id="KW-0804">Transcription</keyword>
<dbReference type="InterPro" id="IPR001761">
    <property type="entry name" value="Peripla_BP/Lac1_sug-bd_dom"/>
</dbReference>
<dbReference type="KEGG" id="part:PARC_a0525"/>
<evidence type="ECO:0000313" key="6">
    <source>
        <dbReference type="EMBL" id="ATC85248.1"/>
    </source>
</evidence>
<name>A0A290RYK2_9GAMM</name>
<dbReference type="Gene3D" id="1.10.260.40">
    <property type="entry name" value="lambda repressor-like DNA-binding domains"/>
    <property type="match status" value="1"/>
</dbReference>
<dbReference type="Proteomes" id="UP000016505">
    <property type="component" value="Chromosome I"/>
</dbReference>
<evidence type="ECO:0000256" key="4">
    <source>
        <dbReference type="ARBA" id="ARBA00023163"/>
    </source>
</evidence>
<keyword evidence="3" id="KW-0238">DNA-binding</keyword>
<protein>
    <recommendedName>
        <fullName evidence="5">HTH lacI-type domain-containing protein</fullName>
    </recommendedName>
</protein>
<dbReference type="GO" id="GO:0003700">
    <property type="term" value="F:DNA-binding transcription factor activity"/>
    <property type="evidence" value="ECO:0007669"/>
    <property type="project" value="TreeGrafter"/>
</dbReference>
<dbReference type="Gene3D" id="3.40.50.2300">
    <property type="match status" value="2"/>
</dbReference>
<evidence type="ECO:0000256" key="1">
    <source>
        <dbReference type="ARBA" id="ARBA00022491"/>
    </source>
</evidence>
<reference evidence="6 7" key="1">
    <citation type="journal article" date="2012" name="J. Bacteriol.">
        <title>Genome sequences of type strains of seven species of the marine bacterium Pseudoalteromonas.</title>
        <authorList>
            <person name="Xie B.B."/>
            <person name="Shu Y.L."/>
            <person name="Qin Q.L."/>
            <person name="Rong J.C."/>
            <person name="Zhang X.Y."/>
            <person name="Chen X.L."/>
            <person name="Shi M."/>
            <person name="He H.L."/>
            <person name="Zhou B.C."/>
            <person name="Zhang Y.Z."/>
        </authorList>
    </citation>
    <scope>NUCLEOTIDE SEQUENCE [LARGE SCALE GENOMIC DNA]</scope>
    <source>
        <strain evidence="6 7">A 37-1-2</strain>
    </source>
</reference>
<dbReference type="GO" id="GO:0000976">
    <property type="term" value="F:transcription cis-regulatory region binding"/>
    <property type="evidence" value="ECO:0007669"/>
    <property type="project" value="TreeGrafter"/>
</dbReference>
<keyword evidence="1" id="KW-0678">Repressor</keyword>
<sequence>MVTIKQVAVHAGVSFKTVSRVVNHDPTVKNINREKVLKAIKELGYRPNRAASLTRRKNSNIYAIIADELLSVPYTFDIIRGAQEIAWQKNKELLILNVNETQASIDRAIESLLEYRVEGVIYSAMYHRQVSIADELKKIPTILANCFPASNNFPCVVPDEQQAGEDITDALIRKGYRRIAFLNLNEHIIAAKGRKQGVINSFQKHGLPLDDLLIESVIIGQADGSEISTSRESAARVIDEFKPDAIICGQDPMALEIYFVVHDKGMIVGKDIGIASFDDWGSIPQLLQPNLTTMALPHHAMGRWAMEYLIEQRTDIVHHSLPFNLIARDSF</sequence>
<dbReference type="PANTHER" id="PTHR30146">
    <property type="entry name" value="LACI-RELATED TRANSCRIPTIONAL REPRESSOR"/>
    <property type="match status" value="1"/>
</dbReference>
<dbReference type="InterPro" id="IPR010982">
    <property type="entry name" value="Lambda_DNA-bd_dom_sf"/>
</dbReference>
<evidence type="ECO:0000256" key="3">
    <source>
        <dbReference type="ARBA" id="ARBA00023125"/>
    </source>
</evidence>
<feature type="domain" description="HTH lacI-type" evidence="5">
    <location>
        <begin position="2"/>
        <end position="56"/>
    </location>
</feature>
<evidence type="ECO:0000313" key="7">
    <source>
        <dbReference type="Proteomes" id="UP000016505"/>
    </source>
</evidence>
<dbReference type="RefSeq" id="WP_002958422.1">
    <property type="nucleotide sequence ID" value="NZ_CP011025.1"/>
</dbReference>
<dbReference type="CDD" id="cd01392">
    <property type="entry name" value="HTH_LacI"/>
    <property type="match status" value="1"/>
</dbReference>
<dbReference type="InterPro" id="IPR028082">
    <property type="entry name" value="Peripla_BP_I"/>
</dbReference>
<dbReference type="InterPro" id="IPR000843">
    <property type="entry name" value="HTH_LacI"/>
</dbReference>
<gene>
    <name evidence="6" type="ORF">PARC_a0525</name>
</gene>
<proteinExistence type="predicted"/>
<organism evidence="6 7">
    <name type="scientific">Pseudoalteromonas arctica A 37-1-2</name>
    <dbReference type="NCBI Taxonomy" id="1117313"/>
    <lineage>
        <taxon>Bacteria</taxon>
        <taxon>Pseudomonadati</taxon>
        <taxon>Pseudomonadota</taxon>
        <taxon>Gammaproteobacteria</taxon>
        <taxon>Alteromonadales</taxon>
        <taxon>Pseudoalteromonadaceae</taxon>
        <taxon>Pseudoalteromonas</taxon>
    </lineage>
</organism>
<dbReference type="PROSITE" id="PS50932">
    <property type="entry name" value="HTH_LACI_2"/>
    <property type="match status" value="1"/>
</dbReference>
<dbReference type="EMBL" id="CP011025">
    <property type="protein sequence ID" value="ATC85248.1"/>
    <property type="molecule type" value="Genomic_DNA"/>
</dbReference>
<dbReference type="PANTHER" id="PTHR30146:SF148">
    <property type="entry name" value="HTH-TYPE TRANSCRIPTIONAL REPRESSOR PURR-RELATED"/>
    <property type="match status" value="1"/>
</dbReference>
<dbReference type="Pfam" id="PF00356">
    <property type="entry name" value="LacI"/>
    <property type="match status" value="1"/>
</dbReference>
<dbReference type="Pfam" id="PF00532">
    <property type="entry name" value="Peripla_BP_1"/>
    <property type="match status" value="1"/>
</dbReference>
<dbReference type="SUPFAM" id="SSF47413">
    <property type="entry name" value="lambda repressor-like DNA-binding domains"/>
    <property type="match status" value="1"/>
</dbReference>
<keyword evidence="2" id="KW-0805">Transcription regulation</keyword>
<evidence type="ECO:0000256" key="2">
    <source>
        <dbReference type="ARBA" id="ARBA00023015"/>
    </source>
</evidence>